<evidence type="ECO:0000313" key="3">
    <source>
        <dbReference type="Proteomes" id="UP000199225"/>
    </source>
</evidence>
<dbReference type="EMBL" id="FNEV01000004">
    <property type="protein sequence ID" value="SDJ32260.1"/>
    <property type="molecule type" value="Genomic_DNA"/>
</dbReference>
<evidence type="ECO:0000313" key="2">
    <source>
        <dbReference type="EMBL" id="SDJ32260.1"/>
    </source>
</evidence>
<keyword evidence="3" id="KW-1185">Reference proteome</keyword>
<evidence type="ECO:0000256" key="1">
    <source>
        <dbReference type="SAM" id="SignalP"/>
    </source>
</evidence>
<proteinExistence type="predicted"/>
<reference evidence="3" key="1">
    <citation type="submission" date="2016-10" db="EMBL/GenBank/DDBJ databases">
        <authorList>
            <person name="Varghese N."/>
            <person name="Submissions S."/>
        </authorList>
    </citation>
    <scope>NUCLEOTIDE SEQUENCE [LARGE SCALE GENOMIC DNA]</scope>
    <source>
        <strain evidence="3">DSM 4771</strain>
    </source>
</reference>
<dbReference type="AlphaFoldDB" id="A0A1G8SUK6"/>
<accession>A0A1G8SUK6</accession>
<dbReference type="RefSeq" id="WP_093193261.1">
    <property type="nucleotide sequence ID" value="NZ_FNEV01000004.1"/>
</dbReference>
<name>A0A1G8SUK6_9BACI</name>
<keyword evidence="1" id="KW-0732">Signal</keyword>
<sequence>MKHYLTIFIIACALTAALFITSDYSGKNQAFHRDKVDTLEEIENQEPATVKQATLEETDDGFFVRLGRESQSSESDMLLPMDAGLLDQSEGEDFIQSIEEQVEEARATDFFS</sequence>
<dbReference type="STRING" id="86666.SAMN04490247_1507"/>
<feature type="chain" id="PRO_5039518262" evidence="1">
    <location>
        <begin position="17"/>
        <end position="112"/>
    </location>
</feature>
<dbReference type="Proteomes" id="UP000199225">
    <property type="component" value="Unassembled WGS sequence"/>
</dbReference>
<protein>
    <submittedName>
        <fullName evidence="2">Uncharacterized protein</fullName>
    </submittedName>
</protein>
<gene>
    <name evidence="2" type="ORF">SAMN04490247_1507</name>
</gene>
<organism evidence="2 3">
    <name type="scientific">Salimicrobium halophilum</name>
    <dbReference type="NCBI Taxonomy" id="86666"/>
    <lineage>
        <taxon>Bacteria</taxon>
        <taxon>Bacillati</taxon>
        <taxon>Bacillota</taxon>
        <taxon>Bacilli</taxon>
        <taxon>Bacillales</taxon>
        <taxon>Bacillaceae</taxon>
        <taxon>Salimicrobium</taxon>
    </lineage>
</organism>
<feature type="signal peptide" evidence="1">
    <location>
        <begin position="1"/>
        <end position="16"/>
    </location>
</feature>
<dbReference type="OrthoDB" id="9950678at2"/>